<comment type="caution">
    <text evidence="2">The sequence shown here is derived from an EMBL/GenBank/DDBJ whole genome shotgun (WGS) entry which is preliminary data.</text>
</comment>
<dbReference type="Pfam" id="PF13560">
    <property type="entry name" value="HTH_31"/>
    <property type="match status" value="1"/>
</dbReference>
<dbReference type="CDD" id="cd00093">
    <property type="entry name" value="HTH_XRE"/>
    <property type="match status" value="1"/>
</dbReference>
<proteinExistence type="predicted"/>
<sequence length="409" mass="45135">MDELPIGRRVAYWRGRRRLSQQVFADRLGKSKSWVDKVERGVRRLDKFSVLHEIADVLQLDVQLLLGKDPERRTDTLNCIDQVEVEEIRAALERYDSMSAYFDARPEPRRLDEMRKSVSHAWLTYQYARYGVLTRALPKLLRDAQAADAAYLGGDESRTAAHLLGQVYQIASSTLRKLGEHELAWLAADRSMAVSQRADDPLLAGVATLRVGNALVALGRARPALEVNVNIANRLAPAPGVEASPQRWSVYGMLLLQGAMAAARLGDSATVRDLFNGAEEAARQVGDDQNHYWTSFGPTNLELHRAAAAVELGEGRQAVDTHEGIGPTEFNALLPERRAHHLLDVARGCAQIGDVARAGEFLVEGDRLAPSEIRCRPIAHEVMSDVLRRTRGAPPGQIAELAEHMGVGI</sequence>
<organism evidence="2 3">
    <name type="scientific">Micromonospora zhanjiangensis</name>
    <dbReference type="NCBI Taxonomy" id="1522057"/>
    <lineage>
        <taxon>Bacteria</taxon>
        <taxon>Bacillati</taxon>
        <taxon>Actinomycetota</taxon>
        <taxon>Actinomycetes</taxon>
        <taxon>Micromonosporales</taxon>
        <taxon>Micromonosporaceae</taxon>
        <taxon>Micromonospora</taxon>
    </lineage>
</organism>
<protein>
    <submittedName>
        <fullName evidence="2">Helix-turn-helix domain-containing protein</fullName>
    </submittedName>
</protein>
<dbReference type="RefSeq" id="WP_377542815.1">
    <property type="nucleotide sequence ID" value="NZ_JBHSBN010000003.1"/>
</dbReference>
<evidence type="ECO:0000313" key="3">
    <source>
        <dbReference type="Proteomes" id="UP001595868"/>
    </source>
</evidence>
<accession>A0ABV8KHR7</accession>
<gene>
    <name evidence="2" type="ORF">ACFOX0_06785</name>
</gene>
<feature type="domain" description="HTH cro/C1-type" evidence="1">
    <location>
        <begin position="10"/>
        <end position="65"/>
    </location>
</feature>
<dbReference type="Gene3D" id="1.10.260.40">
    <property type="entry name" value="lambda repressor-like DNA-binding domains"/>
    <property type="match status" value="1"/>
</dbReference>
<dbReference type="InterPro" id="IPR001387">
    <property type="entry name" value="Cro/C1-type_HTH"/>
</dbReference>
<evidence type="ECO:0000313" key="2">
    <source>
        <dbReference type="EMBL" id="MFC4105642.1"/>
    </source>
</evidence>
<keyword evidence="3" id="KW-1185">Reference proteome</keyword>
<dbReference type="PROSITE" id="PS50943">
    <property type="entry name" value="HTH_CROC1"/>
    <property type="match status" value="1"/>
</dbReference>
<reference evidence="3" key="1">
    <citation type="journal article" date="2019" name="Int. J. Syst. Evol. Microbiol.">
        <title>The Global Catalogue of Microorganisms (GCM) 10K type strain sequencing project: providing services to taxonomists for standard genome sequencing and annotation.</title>
        <authorList>
            <consortium name="The Broad Institute Genomics Platform"/>
            <consortium name="The Broad Institute Genome Sequencing Center for Infectious Disease"/>
            <person name="Wu L."/>
            <person name="Ma J."/>
        </authorList>
    </citation>
    <scope>NUCLEOTIDE SEQUENCE [LARGE SCALE GENOMIC DNA]</scope>
    <source>
        <strain evidence="3">2902at01</strain>
    </source>
</reference>
<dbReference type="SUPFAM" id="SSF47413">
    <property type="entry name" value="lambda repressor-like DNA-binding domains"/>
    <property type="match status" value="1"/>
</dbReference>
<evidence type="ECO:0000259" key="1">
    <source>
        <dbReference type="PROSITE" id="PS50943"/>
    </source>
</evidence>
<dbReference type="SMART" id="SM00530">
    <property type="entry name" value="HTH_XRE"/>
    <property type="match status" value="1"/>
</dbReference>
<dbReference type="Proteomes" id="UP001595868">
    <property type="component" value="Unassembled WGS sequence"/>
</dbReference>
<dbReference type="InterPro" id="IPR010982">
    <property type="entry name" value="Lambda_DNA-bd_dom_sf"/>
</dbReference>
<dbReference type="EMBL" id="JBHSBN010000003">
    <property type="protein sequence ID" value="MFC4105642.1"/>
    <property type="molecule type" value="Genomic_DNA"/>
</dbReference>
<name>A0ABV8KHR7_9ACTN</name>